<feature type="compositionally biased region" description="Low complexity" evidence="1">
    <location>
        <begin position="231"/>
        <end position="252"/>
    </location>
</feature>
<reference evidence="2 3" key="1">
    <citation type="journal article" date="2019" name="Commun. Biol.">
        <title>The bagworm genome reveals a unique fibroin gene that provides high tensile strength.</title>
        <authorList>
            <person name="Kono N."/>
            <person name="Nakamura H."/>
            <person name="Ohtoshi R."/>
            <person name="Tomita M."/>
            <person name="Numata K."/>
            <person name="Arakawa K."/>
        </authorList>
    </citation>
    <scope>NUCLEOTIDE SEQUENCE [LARGE SCALE GENOMIC DNA]</scope>
</reference>
<gene>
    <name evidence="2" type="ORF">EVAR_55039_1</name>
</gene>
<protein>
    <submittedName>
        <fullName evidence="2">Uncharacterized protein</fullName>
    </submittedName>
</protein>
<evidence type="ECO:0000256" key="1">
    <source>
        <dbReference type="SAM" id="MobiDB-lite"/>
    </source>
</evidence>
<accession>A0A4C1ZUK2</accession>
<organism evidence="2 3">
    <name type="scientific">Eumeta variegata</name>
    <name type="common">Bagworm moth</name>
    <name type="synonym">Eumeta japonica</name>
    <dbReference type="NCBI Taxonomy" id="151549"/>
    <lineage>
        <taxon>Eukaryota</taxon>
        <taxon>Metazoa</taxon>
        <taxon>Ecdysozoa</taxon>
        <taxon>Arthropoda</taxon>
        <taxon>Hexapoda</taxon>
        <taxon>Insecta</taxon>
        <taxon>Pterygota</taxon>
        <taxon>Neoptera</taxon>
        <taxon>Endopterygota</taxon>
        <taxon>Lepidoptera</taxon>
        <taxon>Glossata</taxon>
        <taxon>Ditrysia</taxon>
        <taxon>Tineoidea</taxon>
        <taxon>Psychidae</taxon>
        <taxon>Oiketicinae</taxon>
        <taxon>Eumeta</taxon>
    </lineage>
</organism>
<feature type="region of interest" description="Disordered" evidence="1">
    <location>
        <begin position="62"/>
        <end position="81"/>
    </location>
</feature>
<proteinExistence type="predicted"/>
<sequence length="278" mass="30543">MWDQAFPRAGPHDSWRPRGRITGSGHWTPLPFLCGASLRIPGHTPIKLERCFGFLSVLGTARTNQSGEPSRRQSVHRGGNQARKSENFYAVVGSTDSFAVVYPQTGAVRGYFEICCAENGREQFGPGRSCRQRRSGRKELTVTACVEAETGSWVSGIVVGGRPSWPQSWMCQIHPDGWRVTRNFAFSGLTNGFPIFPQLMWKPTTVESELVDSLSDNRRLFLEEVGSTGASARGLARGSGIGSRARSSAKGGSSDKFKSPFQGIRSPCRLTLSRRYPN</sequence>
<dbReference type="AlphaFoldDB" id="A0A4C1ZUK2"/>
<feature type="region of interest" description="Disordered" evidence="1">
    <location>
        <begin position="1"/>
        <end position="20"/>
    </location>
</feature>
<name>A0A4C1ZUK2_EUMVA</name>
<feature type="region of interest" description="Disordered" evidence="1">
    <location>
        <begin position="231"/>
        <end position="263"/>
    </location>
</feature>
<comment type="caution">
    <text evidence="2">The sequence shown here is derived from an EMBL/GenBank/DDBJ whole genome shotgun (WGS) entry which is preliminary data.</text>
</comment>
<keyword evidence="3" id="KW-1185">Reference proteome</keyword>
<evidence type="ECO:0000313" key="2">
    <source>
        <dbReference type="EMBL" id="GBP90345.1"/>
    </source>
</evidence>
<dbReference type="Proteomes" id="UP000299102">
    <property type="component" value="Unassembled WGS sequence"/>
</dbReference>
<dbReference type="EMBL" id="BGZK01002077">
    <property type="protein sequence ID" value="GBP90345.1"/>
    <property type="molecule type" value="Genomic_DNA"/>
</dbReference>
<evidence type="ECO:0000313" key="3">
    <source>
        <dbReference type="Proteomes" id="UP000299102"/>
    </source>
</evidence>